<name>A0A1M7A0N5_9BRAD</name>
<dbReference type="SUPFAM" id="SSF55031">
    <property type="entry name" value="Bacterial exopeptidase dimerisation domain"/>
    <property type="match status" value="1"/>
</dbReference>
<reference evidence="4 5" key="1">
    <citation type="submission" date="2016-11" db="EMBL/GenBank/DDBJ databases">
        <authorList>
            <person name="Jaros S."/>
            <person name="Januszkiewicz K."/>
            <person name="Wedrychowicz H."/>
        </authorList>
    </citation>
    <scope>NUCLEOTIDE SEQUENCE [LARGE SCALE GENOMIC DNA]</scope>
    <source>
        <strain evidence="4 5">GAS499</strain>
    </source>
</reference>
<dbReference type="GO" id="GO:0016787">
    <property type="term" value="F:hydrolase activity"/>
    <property type="evidence" value="ECO:0007669"/>
    <property type="project" value="UniProtKB-KW"/>
</dbReference>
<dbReference type="EMBL" id="LT670844">
    <property type="protein sequence ID" value="SHL36274.1"/>
    <property type="molecule type" value="Genomic_DNA"/>
</dbReference>
<dbReference type="Proteomes" id="UP000189935">
    <property type="component" value="Chromosome I"/>
</dbReference>
<evidence type="ECO:0000256" key="1">
    <source>
        <dbReference type="ARBA" id="ARBA00022723"/>
    </source>
</evidence>
<sequence>MRNAEPAPDARHNIANEVAAGRDALIAMTQRLVAASSPNPPGDVTQAADVAATLLAEIDGARVEWFETAPGIVNLVAMIDSGRPGKRLVFNGHLDTFPLGEDLGWTVSPLGGTLRDGKLYGRGVSDMKGGIAASLVATQVLARHRNAWSGEIVVTLAGDEENMGSLGSRWLLENISHAKGDAMISGDVGSPLVVRFGEKGLCWIEIDATGQPAHGAHVHKGVNAIDRLRTALEGLKRLEALPVNAPPAVTAAIMAAKSVSEPLSGAGEADTLQRITVNIGTISGGVSPNLVPSHARAAADIRLPVGVTLDEVEAALRRELGAIDGVTWRVIEKYPPGFTPPHHEIVRHTVAAATEILGRAPVVNMRVGASDARLYRMFGVPSVVFGCTPFGMGGPDEYILVDELVRVAQVHALAALAFLSDSEEGTT</sequence>
<dbReference type="RefSeq" id="WP_244562071.1">
    <property type="nucleotide sequence ID" value="NZ_LT670844.1"/>
</dbReference>
<dbReference type="Gene3D" id="3.30.70.360">
    <property type="match status" value="1"/>
</dbReference>
<evidence type="ECO:0000313" key="4">
    <source>
        <dbReference type="EMBL" id="SHL36274.1"/>
    </source>
</evidence>
<evidence type="ECO:0000259" key="3">
    <source>
        <dbReference type="Pfam" id="PF07687"/>
    </source>
</evidence>
<feature type="domain" description="Peptidase M20 dimerisation" evidence="3">
    <location>
        <begin position="197"/>
        <end position="322"/>
    </location>
</feature>
<evidence type="ECO:0000256" key="2">
    <source>
        <dbReference type="ARBA" id="ARBA00022801"/>
    </source>
</evidence>
<gene>
    <name evidence="4" type="ORF">SAMN05444159_5704</name>
</gene>
<organism evidence="4 5">
    <name type="scientific">Bradyrhizobium lablabi</name>
    <dbReference type="NCBI Taxonomy" id="722472"/>
    <lineage>
        <taxon>Bacteria</taxon>
        <taxon>Pseudomonadati</taxon>
        <taxon>Pseudomonadota</taxon>
        <taxon>Alphaproteobacteria</taxon>
        <taxon>Hyphomicrobiales</taxon>
        <taxon>Nitrobacteraceae</taxon>
        <taxon>Bradyrhizobium</taxon>
    </lineage>
</organism>
<dbReference type="Gene3D" id="3.40.630.10">
    <property type="entry name" value="Zn peptidases"/>
    <property type="match status" value="1"/>
</dbReference>
<accession>A0A1M7A0N5</accession>
<dbReference type="InterPro" id="IPR036264">
    <property type="entry name" value="Bact_exopeptidase_dim_dom"/>
</dbReference>
<evidence type="ECO:0000313" key="5">
    <source>
        <dbReference type="Proteomes" id="UP000189935"/>
    </source>
</evidence>
<dbReference type="Pfam" id="PF07687">
    <property type="entry name" value="M20_dimer"/>
    <property type="match status" value="1"/>
</dbReference>
<protein>
    <submittedName>
        <fullName evidence="4">Acetylornithine deacetylase/Succinyl-diaminopimelate desuccinylase</fullName>
    </submittedName>
</protein>
<proteinExistence type="predicted"/>
<dbReference type="InterPro" id="IPR011650">
    <property type="entry name" value="Peptidase_M20_dimer"/>
</dbReference>
<dbReference type="InterPro" id="IPR002933">
    <property type="entry name" value="Peptidase_M20"/>
</dbReference>
<dbReference type="SUPFAM" id="SSF53187">
    <property type="entry name" value="Zn-dependent exopeptidases"/>
    <property type="match status" value="1"/>
</dbReference>
<keyword evidence="1" id="KW-0479">Metal-binding</keyword>
<dbReference type="PANTHER" id="PTHR43808:SF32">
    <property type="entry name" value="ARGE_DAPE-RELATED DEACYLASE"/>
    <property type="match status" value="1"/>
</dbReference>
<dbReference type="PANTHER" id="PTHR43808">
    <property type="entry name" value="ACETYLORNITHINE DEACETYLASE"/>
    <property type="match status" value="1"/>
</dbReference>
<keyword evidence="2" id="KW-0378">Hydrolase</keyword>
<dbReference type="GO" id="GO:0046872">
    <property type="term" value="F:metal ion binding"/>
    <property type="evidence" value="ECO:0007669"/>
    <property type="project" value="UniProtKB-KW"/>
</dbReference>
<dbReference type="Pfam" id="PF01546">
    <property type="entry name" value="Peptidase_M20"/>
    <property type="match status" value="1"/>
</dbReference>
<dbReference type="AlphaFoldDB" id="A0A1M7A0N5"/>
<dbReference type="InterPro" id="IPR050072">
    <property type="entry name" value="Peptidase_M20A"/>
</dbReference>